<protein>
    <submittedName>
        <fullName evidence="1">Uncharacterized protein</fullName>
    </submittedName>
</protein>
<comment type="caution">
    <text evidence="1">The sequence shown here is derived from an EMBL/GenBank/DDBJ whole genome shotgun (WGS) entry which is preliminary data.</text>
</comment>
<gene>
    <name evidence="1" type="ORF">PROFUN_16912</name>
</gene>
<sequence>MFCRGLSNRKQELVAKESGHNALSSSFVGAARLFLFLCGS</sequence>
<keyword evidence="2" id="KW-1185">Reference proteome</keyword>
<feature type="non-terminal residue" evidence="1">
    <location>
        <position position="40"/>
    </location>
</feature>
<evidence type="ECO:0000313" key="2">
    <source>
        <dbReference type="Proteomes" id="UP000241769"/>
    </source>
</evidence>
<proteinExistence type="predicted"/>
<dbReference type="InParanoid" id="A0A2P6MNH6"/>
<dbReference type="Proteomes" id="UP000241769">
    <property type="component" value="Unassembled WGS sequence"/>
</dbReference>
<reference evidence="1 2" key="1">
    <citation type="journal article" date="2018" name="Genome Biol. Evol.">
        <title>Multiple Roots of Fruiting Body Formation in Amoebozoa.</title>
        <authorList>
            <person name="Hillmann F."/>
            <person name="Forbes G."/>
            <person name="Novohradska S."/>
            <person name="Ferling I."/>
            <person name="Riege K."/>
            <person name="Groth M."/>
            <person name="Westermann M."/>
            <person name="Marz M."/>
            <person name="Spaller T."/>
            <person name="Winckler T."/>
            <person name="Schaap P."/>
            <person name="Glockner G."/>
        </authorList>
    </citation>
    <scope>NUCLEOTIDE SEQUENCE [LARGE SCALE GENOMIC DNA]</scope>
    <source>
        <strain evidence="1 2">Jena</strain>
    </source>
</reference>
<dbReference type="EMBL" id="MDYQ01000656">
    <property type="protein sequence ID" value="PRP73226.1"/>
    <property type="molecule type" value="Genomic_DNA"/>
</dbReference>
<name>A0A2P6MNH6_9EUKA</name>
<accession>A0A2P6MNH6</accession>
<organism evidence="1 2">
    <name type="scientific">Planoprotostelium fungivorum</name>
    <dbReference type="NCBI Taxonomy" id="1890364"/>
    <lineage>
        <taxon>Eukaryota</taxon>
        <taxon>Amoebozoa</taxon>
        <taxon>Evosea</taxon>
        <taxon>Variosea</taxon>
        <taxon>Cavosteliida</taxon>
        <taxon>Cavosteliaceae</taxon>
        <taxon>Planoprotostelium</taxon>
    </lineage>
</organism>
<evidence type="ECO:0000313" key="1">
    <source>
        <dbReference type="EMBL" id="PRP73226.1"/>
    </source>
</evidence>
<dbReference type="AlphaFoldDB" id="A0A2P6MNH6"/>